<dbReference type="PROSITE" id="PS51677">
    <property type="entry name" value="NODB"/>
    <property type="match status" value="1"/>
</dbReference>
<dbReference type="SUPFAM" id="SSF88713">
    <property type="entry name" value="Glycoside hydrolase/deacetylase"/>
    <property type="match status" value="1"/>
</dbReference>
<evidence type="ECO:0000313" key="2">
    <source>
        <dbReference type="EMBL" id="SHK23841.1"/>
    </source>
</evidence>
<protein>
    <submittedName>
        <fullName evidence="2">Peptidoglycan/xylan/chitin deacetylase, PgdA/CDA1 family</fullName>
    </submittedName>
</protein>
<reference evidence="3" key="1">
    <citation type="submission" date="2016-11" db="EMBL/GenBank/DDBJ databases">
        <authorList>
            <person name="Varghese N."/>
            <person name="Submissions S."/>
        </authorList>
    </citation>
    <scope>NUCLEOTIDE SEQUENCE [LARGE SCALE GENOMIC DNA]</scope>
    <source>
        <strain evidence="3">DSM 10349</strain>
    </source>
</reference>
<sequence length="233" mass="26118">MVVLITVFIWFTIVNPSGLKTALGHKAICRVDVTDKVVALTFDDGPDPRYTLPILDTLRQYHAHACFFVVGKNVEAYPNIAKKIISEGHEIGNHTMTHPQMPDLSARETHQEISGCQQIVEKTIGQLPMYYRSPKGLSTDYAKTSASTFGLQEILWTLTIENRNAPTPEKMANRVLEKVQPGYIILLHDGRLNRSKTVQALPLLLKGLQDRGFRVVSLSDLLSMQNTNYDDIS</sequence>
<dbReference type="RefSeq" id="WP_084082327.1">
    <property type="nucleotide sequence ID" value="NZ_FRAR01000009.1"/>
</dbReference>
<evidence type="ECO:0000259" key="1">
    <source>
        <dbReference type="PROSITE" id="PS51677"/>
    </source>
</evidence>
<dbReference type="CDD" id="cd10917">
    <property type="entry name" value="CE4_NodB_like_6s_7s"/>
    <property type="match status" value="1"/>
</dbReference>
<dbReference type="EMBL" id="FRAR01000009">
    <property type="protein sequence ID" value="SHK23841.1"/>
    <property type="molecule type" value="Genomic_DNA"/>
</dbReference>
<accession>A0A1M6QUA7</accession>
<dbReference type="Proteomes" id="UP000183997">
    <property type="component" value="Unassembled WGS sequence"/>
</dbReference>
<dbReference type="STRING" id="1121421.SAMN02745123_01210"/>
<dbReference type="OrthoDB" id="61520at2"/>
<proteinExistence type="predicted"/>
<dbReference type="Gene3D" id="3.20.20.370">
    <property type="entry name" value="Glycoside hydrolase/deacetylase"/>
    <property type="match status" value="1"/>
</dbReference>
<dbReference type="Pfam" id="PF01522">
    <property type="entry name" value="Polysacc_deac_1"/>
    <property type="match status" value="1"/>
</dbReference>
<name>A0A1M6QUA7_9FIRM</name>
<dbReference type="InterPro" id="IPR002509">
    <property type="entry name" value="NODB_dom"/>
</dbReference>
<feature type="domain" description="NodB homology" evidence="1">
    <location>
        <begin position="36"/>
        <end position="216"/>
    </location>
</feature>
<dbReference type="GO" id="GO:0016810">
    <property type="term" value="F:hydrolase activity, acting on carbon-nitrogen (but not peptide) bonds"/>
    <property type="evidence" value="ECO:0007669"/>
    <property type="project" value="InterPro"/>
</dbReference>
<dbReference type="PANTHER" id="PTHR10587">
    <property type="entry name" value="GLYCOSYL TRANSFERASE-RELATED"/>
    <property type="match status" value="1"/>
</dbReference>
<dbReference type="InterPro" id="IPR011330">
    <property type="entry name" value="Glyco_hydro/deAcase_b/a-brl"/>
</dbReference>
<dbReference type="InterPro" id="IPR050248">
    <property type="entry name" value="Polysacc_deacetylase_ArnD"/>
</dbReference>
<organism evidence="2 3">
    <name type="scientific">Desulforamulus aeronauticus DSM 10349</name>
    <dbReference type="NCBI Taxonomy" id="1121421"/>
    <lineage>
        <taxon>Bacteria</taxon>
        <taxon>Bacillati</taxon>
        <taxon>Bacillota</taxon>
        <taxon>Clostridia</taxon>
        <taxon>Eubacteriales</taxon>
        <taxon>Peptococcaceae</taxon>
        <taxon>Desulforamulus</taxon>
    </lineage>
</organism>
<dbReference type="AlphaFoldDB" id="A0A1M6QUA7"/>
<dbReference type="GO" id="GO:0005975">
    <property type="term" value="P:carbohydrate metabolic process"/>
    <property type="evidence" value="ECO:0007669"/>
    <property type="project" value="InterPro"/>
</dbReference>
<evidence type="ECO:0000313" key="3">
    <source>
        <dbReference type="Proteomes" id="UP000183997"/>
    </source>
</evidence>
<gene>
    <name evidence="2" type="ORF">SAMN02745123_01210</name>
</gene>
<keyword evidence="3" id="KW-1185">Reference proteome</keyword>